<evidence type="ECO:0000313" key="2">
    <source>
        <dbReference type="EMBL" id="OJJ57297.1"/>
    </source>
</evidence>
<dbReference type="EMBL" id="KV878588">
    <property type="protein sequence ID" value="OJJ57297.1"/>
    <property type="molecule type" value="Genomic_DNA"/>
</dbReference>
<accession>A0A1L9TD00</accession>
<proteinExistence type="predicted"/>
<dbReference type="OrthoDB" id="10253869at2759"/>
<dbReference type="VEuPathDB" id="FungiDB:ASPSYDRAFT_154578"/>
<dbReference type="STRING" id="1036612.A0A1L9TD00"/>
<dbReference type="PROSITE" id="PS00455">
    <property type="entry name" value="AMP_BINDING"/>
    <property type="match status" value="1"/>
</dbReference>
<dbReference type="SUPFAM" id="SSF56801">
    <property type="entry name" value="Acetyl-CoA synthetase-like"/>
    <property type="match status" value="1"/>
</dbReference>
<feature type="domain" description="AMP-dependent synthetase/ligase" evidence="1">
    <location>
        <begin position="89"/>
        <end position="309"/>
    </location>
</feature>
<dbReference type="RefSeq" id="XP_040701103.1">
    <property type="nucleotide sequence ID" value="XM_040842382.1"/>
</dbReference>
<dbReference type="GeneID" id="63758455"/>
<dbReference type="Gene3D" id="3.40.50.12780">
    <property type="entry name" value="N-terminal domain of ligase-like"/>
    <property type="match status" value="1"/>
</dbReference>
<dbReference type="InterPro" id="IPR020845">
    <property type="entry name" value="AMP-binding_CS"/>
</dbReference>
<evidence type="ECO:0000313" key="3">
    <source>
        <dbReference type="Proteomes" id="UP000184356"/>
    </source>
</evidence>
<dbReference type="Pfam" id="PF00501">
    <property type="entry name" value="AMP-binding"/>
    <property type="match status" value="1"/>
</dbReference>
<dbReference type="PANTHER" id="PTHR42921">
    <property type="entry name" value="ACETOACETYL-COA SYNTHETASE"/>
    <property type="match status" value="1"/>
</dbReference>
<name>A0A1L9TD00_9EURO</name>
<dbReference type="Proteomes" id="UP000184356">
    <property type="component" value="Unassembled WGS sequence"/>
</dbReference>
<evidence type="ECO:0000259" key="1">
    <source>
        <dbReference type="Pfam" id="PF00501"/>
    </source>
</evidence>
<sequence length="321" mass="35862">MDDYRQHVNELFGHGHRDTNDLHKWSIEDPHGFWINLYTYLDIVPPLPPTTKKAYDDTVPMSHIPPFFPGLEINYAENVVFSNPDLDSPALIGITEGQNIHQDDGHILTWREFQEQVRETASALKQSGIKQGDRVGALVATSPWAIILFHAAASIGAIFTSISPELGVEGCVSRLSQVTPRILFADSHAIYKGRAIYTMHKLQKIFLALQPQPQVYVIPVTADVSGHFPTLDEFLKKSRPSDELVFSRVPFNYPLMICYSSGTTGVPKCIVHQHGAVLQFKKVSAIHNSLTPKDVIMQYSSTSWIMFYGMCGSPSRLAITV</sequence>
<dbReference type="PANTHER" id="PTHR42921:SF4">
    <property type="entry name" value="ACETOACETYL-COA SYNTHASE (AFU_ORTHOLOGUE AFUA_8G04770)"/>
    <property type="match status" value="1"/>
</dbReference>
<gene>
    <name evidence="2" type="ORF">ASPSYDRAFT_154578</name>
</gene>
<protein>
    <recommendedName>
        <fullName evidence="1">AMP-dependent synthetase/ligase domain-containing protein</fullName>
    </recommendedName>
</protein>
<dbReference type="InterPro" id="IPR042099">
    <property type="entry name" value="ANL_N_sf"/>
</dbReference>
<dbReference type="InterPro" id="IPR000873">
    <property type="entry name" value="AMP-dep_synth/lig_dom"/>
</dbReference>
<keyword evidence="3" id="KW-1185">Reference proteome</keyword>
<reference evidence="3" key="1">
    <citation type="journal article" date="2017" name="Genome Biol.">
        <title>Comparative genomics reveals high biological diversity and specific adaptations in the industrially and medically important fungal genus Aspergillus.</title>
        <authorList>
            <person name="de Vries R.P."/>
            <person name="Riley R."/>
            <person name="Wiebenga A."/>
            <person name="Aguilar-Osorio G."/>
            <person name="Amillis S."/>
            <person name="Uchima C.A."/>
            <person name="Anderluh G."/>
            <person name="Asadollahi M."/>
            <person name="Askin M."/>
            <person name="Barry K."/>
            <person name="Battaglia E."/>
            <person name="Bayram O."/>
            <person name="Benocci T."/>
            <person name="Braus-Stromeyer S.A."/>
            <person name="Caldana C."/>
            <person name="Canovas D."/>
            <person name="Cerqueira G.C."/>
            <person name="Chen F."/>
            <person name="Chen W."/>
            <person name="Choi C."/>
            <person name="Clum A."/>
            <person name="Dos Santos R.A."/>
            <person name="Damasio A.R."/>
            <person name="Diallinas G."/>
            <person name="Emri T."/>
            <person name="Fekete E."/>
            <person name="Flipphi M."/>
            <person name="Freyberg S."/>
            <person name="Gallo A."/>
            <person name="Gournas C."/>
            <person name="Habgood R."/>
            <person name="Hainaut M."/>
            <person name="Harispe M.L."/>
            <person name="Henrissat B."/>
            <person name="Hilden K.S."/>
            <person name="Hope R."/>
            <person name="Hossain A."/>
            <person name="Karabika E."/>
            <person name="Karaffa L."/>
            <person name="Karanyi Z."/>
            <person name="Krasevec N."/>
            <person name="Kuo A."/>
            <person name="Kusch H."/>
            <person name="LaButti K."/>
            <person name="Lagendijk E.L."/>
            <person name="Lapidus A."/>
            <person name="Levasseur A."/>
            <person name="Lindquist E."/>
            <person name="Lipzen A."/>
            <person name="Logrieco A.F."/>
            <person name="MacCabe A."/>
            <person name="Maekelae M.R."/>
            <person name="Malavazi I."/>
            <person name="Melin P."/>
            <person name="Meyer V."/>
            <person name="Mielnichuk N."/>
            <person name="Miskei M."/>
            <person name="Molnar A.P."/>
            <person name="Mule G."/>
            <person name="Ngan C.Y."/>
            <person name="Orejas M."/>
            <person name="Orosz E."/>
            <person name="Ouedraogo J.P."/>
            <person name="Overkamp K.M."/>
            <person name="Park H.-S."/>
            <person name="Perrone G."/>
            <person name="Piumi F."/>
            <person name="Punt P.J."/>
            <person name="Ram A.F."/>
            <person name="Ramon A."/>
            <person name="Rauscher S."/>
            <person name="Record E."/>
            <person name="Riano-Pachon D.M."/>
            <person name="Robert V."/>
            <person name="Roehrig J."/>
            <person name="Ruller R."/>
            <person name="Salamov A."/>
            <person name="Salih N.S."/>
            <person name="Samson R.A."/>
            <person name="Sandor E."/>
            <person name="Sanguinetti M."/>
            <person name="Schuetze T."/>
            <person name="Sepcic K."/>
            <person name="Shelest E."/>
            <person name="Sherlock G."/>
            <person name="Sophianopoulou V."/>
            <person name="Squina F.M."/>
            <person name="Sun H."/>
            <person name="Susca A."/>
            <person name="Todd R.B."/>
            <person name="Tsang A."/>
            <person name="Unkles S.E."/>
            <person name="van de Wiele N."/>
            <person name="van Rossen-Uffink D."/>
            <person name="Oliveira J.V."/>
            <person name="Vesth T.C."/>
            <person name="Visser J."/>
            <person name="Yu J.-H."/>
            <person name="Zhou M."/>
            <person name="Andersen M.R."/>
            <person name="Archer D.B."/>
            <person name="Baker S.E."/>
            <person name="Benoit I."/>
            <person name="Brakhage A.A."/>
            <person name="Braus G.H."/>
            <person name="Fischer R."/>
            <person name="Frisvad J.C."/>
            <person name="Goldman G.H."/>
            <person name="Houbraken J."/>
            <person name="Oakley B."/>
            <person name="Pocsi I."/>
            <person name="Scazzocchio C."/>
            <person name="Seiboth B."/>
            <person name="vanKuyk P.A."/>
            <person name="Wortman J."/>
            <person name="Dyer P.S."/>
            <person name="Grigoriev I.V."/>
        </authorList>
    </citation>
    <scope>NUCLEOTIDE SEQUENCE [LARGE SCALE GENOMIC DNA]</scope>
    <source>
        <strain evidence="3">CBS 593.65</strain>
    </source>
</reference>
<dbReference type="AlphaFoldDB" id="A0A1L9TD00"/>
<organism evidence="2 3">
    <name type="scientific">Aspergillus sydowii CBS 593.65</name>
    <dbReference type="NCBI Taxonomy" id="1036612"/>
    <lineage>
        <taxon>Eukaryota</taxon>
        <taxon>Fungi</taxon>
        <taxon>Dikarya</taxon>
        <taxon>Ascomycota</taxon>
        <taxon>Pezizomycotina</taxon>
        <taxon>Eurotiomycetes</taxon>
        <taxon>Eurotiomycetidae</taxon>
        <taxon>Eurotiales</taxon>
        <taxon>Aspergillaceae</taxon>
        <taxon>Aspergillus</taxon>
        <taxon>Aspergillus subgen. Nidulantes</taxon>
    </lineage>
</organism>
<dbReference type="GO" id="GO:0030729">
    <property type="term" value="F:acetoacetate-CoA ligase activity"/>
    <property type="evidence" value="ECO:0007669"/>
    <property type="project" value="TreeGrafter"/>
</dbReference>